<dbReference type="InterPro" id="IPR058792">
    <property type="entry name" value="Beta-barrel_RND_2"/>
</dbReference>
<keyword evidence="2" id="KW-0175">Coiled coil</keyword>
<evidence type="ECO:0000256" key="4">
    <source>
        <dbReference type="SAM" id="SignalP"/>
    </source>
</evidence>
<dbReference type="InterPro" id="IPR006143">
    <property type="entry name" value="RND_pump_MFP"/>
</dbReference>
<dbReference type="NCBIfam" id="TIGR01730">
    <property type="entry name" value="RND_mfp"/>
    <property type="match status" value="1"/>
</dbReference>
<evidence type="ECO:0000259" key="7">
    <source>
        <dbReference type="Pfam" id="PF25989"/>
    </source>
</evidence>
<feature type="compositionally biased region" description="Low complexity" evidence="3">
    <location>
        <begin position="367"/>
        <end position="385"/>
    </location>
</feature>
<keyword evidence="4" id="KW-0732">Signal</keyword>
<dbReference type="AlphaFoldDB" id="A0A1N6XQF0"/>
<feature type="chain" id="PRO_5012771722" evidence="4">
    <location>
        <begin position="31"/>
        <end position="385"/>
    </location>
</feature>
<evidence type="ECO:0000256" key="1">
    <source>
        <dbReference type="ARBA" id="ARBA00009477"/>
    </source>
</evidence>
<dbReference type="PROSITE" id="PS51257">
    <property type="entry name" value="PROKAR_LIPOPROTEIN"/>
    <property type="match status" value="1"/>
</dbReference>
<protein>
    <submittedName>
        <fullName evidence="8">Membrane fusion protein, multidrug efflux system</fullName>
    </submittedName>
</protein>
<dbReference type="EMBL" id="FTLW01000005">
    <property type="protein sequence ID" value="SIR04605.1"/>
    <property type="molecule type" value="Genomic_DNA"/>
</dbReference>
<dbReference type="GO" id="GO:1990281">
    <property type="term" value="C:efflux pump complex"/>
    <property type="evidence" value="ECO:0007669"/>
    <property type="project" value="TreeGrafter"/>
</dbReference>
<gene>
    <name evidence="8" type="ORF">SAMN05421546_2313</name>
</gene>
<dbReference type="InterPro" id="IPR058637">
    <property type="entry name" value="YknX-like_C"/>
</dbReference>
<dbReference type="Pfam" id="PF25989">
    <property type="entry name" value="YknX_C"/>
    <property type="match status" value="1"/>
</dbReference>
<feature type="signal peptide" evidence="4">
    <location>
        <begin position="1"/>
        <end position="30"/>
    </location>
</feature>
<evidence type="ECO:0000313" key="8">
    <source>
        <dbReference type="EMBL" id="SIR04605.1"/>
    </source>
</evidence>
<evidence type="ECO:0000259" key="6">
    <source>
        <dbReference type="Pfam" id="PF25954"/>
    </source>
</evidence>
<accession>A0A1N6XQF0</accession>
<keyword evidence="9" id="KW-1185">Reference proteome</keyword>
<sequence length="385" mass="40697">MRASPRSIESPVARAASVAILALALATSLAACKRGGADGKSADGKEKTEQAEAVPVEVARVSDRTMVASYTGTGSLEARSQATVTARASGIIKRVYFDVGSVVRAGQPLAQLDSERLRLTLSQTQAQMNKLEANYRRAQQLVKDQMVSANDVDEIRFNLANARAQYEAAKLELSYAVVTAPISGVVSNRPALIKPGNLVQFGQDVATIVDTARLEATLNVPEREIETMKVGQPVQLKVDALPGRTFTGVVDRIAPVVDAGSGTFRVICSFASEGSLQPGMFGRMSIDYDQRQAVPSIPRLALLDDASDPAVYVVRANKAVRVPVKLGYADGEFVEVREGLKKGEQVVTAGKTALREGGEVQVINADAPAKPAATPATAAAAPAKR</sequence>
<evidence type="ECO:0000259" key="5">
    <source>
        <dbReference type="Pfam" id="PF25917"/>
    </source>
</evidence>
<evidence type="ECO:0000313" key="9">
    <source>
        <dbReference type="Proteomes" id="UP000241788"/>
    </source>
</evidence>
<dbReference type="STRING" id="1604334.SAMN05421546_2313"/>
<dbReference type="Gene3D" id="2.40.50.100">
    <property type="match status" value="1"/>
</dbReference>
<feature type="domain" description="YknX-like C-terminal permuted SH3-like" evidence="7">
    <location>
        <begin position="296"/>
        <end position="362"/>
    </location>
</feature>
<dbReference type="Gene3D" id="2.40.30.170">
    <property type="match status" value="1"/>
</dbReference>
<dbReference type="Gene3D" id="1.10.287.470">
    <property type="entry name" value="Helix hairpin bin"/>
    <property type="match status" value="1"/>
</dbReference>
<dbReference type="Proteomes" id="UP000241788">
    <property type="component" value="Unassembled WGS sequence"/>
</dbReference>
<dbReference type="Pfam" id="PF25917">
    <property type="entry name" value="BSH_RND"/>
    <property type="match status" value="1"/>
</dbReference>
<dbReference type="PANTHER" id="PTHR30469:SF38">
    <property type="entry name" value="HLYD FAMILY SECRETION PROTEIN"/>
    <property type="match status" value="1"/>
</dbReference>
<dbReference type="FunFam" id="2.40.30.170:FF:000010">
    <property type="entry name" value="Efflux RND transporter periplasmic adaptor subunit"/>
    <property type="match status" value="1"/>
</dbReference>
<organism evidence="8 9">
    <name type="scientific">Solilutibacter tolerans</name>
    <dbReference type="NCBI Taxonomy" id="1604334"/>
    <lineage>
        <taxon>Bacteria</taxon>
        <taxon>Pseudomonadati</taxon>
        <taxon>Pseudomonadota</taxon>
        <taxon>Gammaproteobacteria</taxon>
        <taxon>Lysobacterales</taxon>
        <taxon>Lysobacteraceae</taxon>
        <taxon>Solilutibacter</taxon>
    </lineage>
</organism>
<dbReference type="GO" id="GO:0015562">
    <property type="term" value="F:efflux transmembrane transporter activity"/>
    <property type="evidence" value="ECO:0007669"/>
    <property type="project" value="TreeGrafter"/>
</dbReference>
<dbReference type="Gene3D" id="2.40.420.20">
    <property type="match status" value="1"/>
</dbReference>
<comment type="similarity">
    <text evidence="1">Belongs to the membrane fusion protein (MFP) (TC 8.A.1) family.</text>
</comment>
<dbReference type="SUPFAM" id="SSF111369">
    <property type="entry name" value="HlyD-like secretion proteins"/>
    <property type="match status" value="1"/>
</dbReference>
<name>A0A1N6XQF0_9GAMM</name>
<evidence type="ECO:0000256" key="3">
    <source>
        <dbReference type="SAM" id="MobiDB-lite"/>
    </source>
</evidence>
<dbReference type="Pfam" id="PF25954">
    <property type="entry name" value="Beta-barrel_RND_2"/>
    <property type="match status" value="1"/>
</dbReference>
<feature type="region of interest" description="Disordered" evidence="3">
    <location>
        <begin position="366"/>
        <end position="385"/>
    </location>
</feature>
<feature type="coiled-coil region" evidence="2">
    <location>
        <begin position="114"/>
        <end position="172"/>
    </location>
</feature>
<evidence type="ECO:0000256" key="2">
    <source>
        <dbReference type="SAM" id="Coils"/>
    </source>
</evidence>
<reference evidence="9" key="1">
    <citation type="submission" date="2017-01" db="EMBL/GenBank/DDBJ databases">
        <authorList>
            <person name="Varghese N."/>
            <person name="Submissions S."/>
        </authorList>
    </citation>
    <scope>NUCLEOTIDE SEQUENCE [LARGE SCALE GENOMIC DNA]</scope>
    <source>
        <strain evidence="9">UM1</strain>
    </source>
</reference>
<dbReference type="InterPro" id="IPR058625">
    <property type="entry name" value="MdtA-like_BSH"/>
</dbReference>
<dbReference type="RefSeq" id="WP_083688533.1">
    <property type="nucleotide sequence ID" value="NZ_FTLW01000005.1"/>
</dbReference>
<feature type="domain" description="Multidrug resistance protein MdtA-like barrel-sandwich hybrid" evidence="5">
    <location>
        <begin position="81"/>
        <end position="210"/>
    </location>
</feature>
<feature type="domain" description="CusB-like beta-barrel" evidence="6">
    <location>
        <begin position="218"/>
        <end position="287"/>
    </location>
</feature>
<proteinExistence type="inferred from homology"/>
<dbReference type="OrthoDB" id="9806939at2"/>
<dbReference type="PANTHER" id="PTHR30469">
    <property type="entry name" value="MULTIDRUG RESISTANCE PROTEIN MDTA"/>
    <property type="match status" value="1"/>
</dbReference>